<reference evidence="3" key="1">
    <citation type="submission" date="2018-08" db="EMBL/GenBank/DDBJ databases">
        <authorList>
            <person name="Chevrot R."/>
        </authorList>
    </citation>
    <scope>NUCLEOTIDE SEQUENCE [LARGE SCALE GENOMIC DNA]</scope>
</reference>
<evidence type="ECO:0000313" key="2">
    <source>
        <dbReference type="EMBL" id="SYX86323.1"/>
    </source>
</evidence>
<dbReference type="Proteomes" id="UP000304148">
    <property type="component" value="Chromosome"/>
</dbReference>
<dbReference type="Gene3D" id="1.10.10.10">
    <property type="entry name" value="Winged helix-like DNA-binding domain superfamily/Winged helix DNA-binding domain"/>
    <property type="match status" value="1"/>
</dbReference>
<evidence type="ECO:0000313" key="3">
    <source>
        <dbReference type="Proteomes" id="UP000304148"/>
    </source>
</evidence>
<keyword evidence="2" id="KW-0255">Endonuclease</keyword>
<dbReference type="Pfam" id="PF08721">
    <property type="entry name" value="Tn7_Tnp_TnsA_C"/>
    <property type="match status" value="1"/>
</dbReference>
<protein>
    <submittedName>
        <fullName evidence="2">TnsA endonuclease C terminal</fullName>
    </submittedName>
</protein>
<keyword evidence="2" id="KW-0540">Nuclease</keyword>
<dbReference type="AlphaFoldDB" id="A0A383RHL5"/>
<name>A0A383RHL5_PAEAL</name>
<feature type="domain" description="TnsA endonuclease C-terminal" evidence="1">
    <location>
        <begin position="3"/>
        <end position="59"/>
    </location>
</feature>
<organism evidence="2 3">
    <name type="scientific">Paenibacillus alvei</name>
    <name type="common">Bacillus alvei</name>
    <dbReference type="NCBI Taxonomy" id="44250"/>
    <lineage>
        <taxon>Bacteria</taxon>
        <taxon>Bacillati</taxon>
        <taxon>Bacillota</taxon>
        <taxon>Bacilli</taxon>
        <taxon>Bacillales</taxon>
        <taxon>Paenibacillaceae</taxon>
        <taxon>Paenibacillus</taxon>
    </lineage>
</organism>
<dbReference type="InterPro" id="IPR014832">
    <property type="entry name" value="TnsA_C"/>
</dbReference>
<dbReference type="RefSeq" id="WP_232055714.1">
    <property type="nucleotide sequence ID" value="NZ_LS992241.1"/>
</dbReference>
<dbReference type="GO" id="GO:0004519">
    <property type="term" value="F:endonuclease activity"/>
    <property type="evidence" value="ECO:0007669"/>
    <property type="project" value="UniProtKB-KW"/>
</dbReference>
<gene>
    <name evidence="2" type="ORF">PBLR_14745</name>
</gene>
<evidence type="ECO:0000259" key="1">
    <source>
        <dbReference type="Pfam" id="PF08721"/>
    </source>
</evidence>
<proteinExistence type="predicted"/>
<dbReference type="EMBL" id="LS992241">
    <property type="protein sequence ID" value="SYX86323.1"/>
    <property type="molecule type" value="Genomic_DNA"/>
</dbReference>
<keyword evidence="2" id="KW-0378">Hydrolase</keyword>
<dbReference type="InterPro" id="IPR036388">
    <property type="entry name" value="WH-like_DNA-bd_sf"/>
</dbReference>
<sequence length="85" mass="9754">MGDQNIEDLSMSLMNRLLNNSRSIREITNEFDTDIHLPFGSGVTLFYHLLARKIVVIDMQNPIDLEQTIDIKCIDEGNLEKVKYG</sequence>
<accession>A0A383RHL5</accession>